<evidence type="ECO:0000313" key="1">
    <source>
        <dbReference type="EMBL" id="ALJ26979.1"/>
    </source>
</evidence>
<proteinExistence type="predicted"/>
<organism evidence="1 2">
    <name type="scientific">Stenotrophomonas acidaminiphila</name>
    <dbReference type="NCBI Taxonomy" id="128780"/>
    <lineage>
        <taxon>Bacteria</taxon>
        <taxon>Pseudomonadati</taxon>
        <taxon>Pseudomonadota</taxon>
        <taxon>Gammaproteobacteria</taxon>
        <taxon>Lysobacterales</taxon>
        <taxon>Lysobacteraceae</taxon>
        <taxon>Stenotrophomonas</taxon>
    </lineage>
</organism>
<keyword evidence="2" id="KW-1185">Reference proteome</keyword>
<dbReference type="KEGG" id="sacz:AOT14_05340"/>
<accession>A0A0S1AW41</accession>
<sequence length="55" mass="6236">MARLTLQEKIDTVTRLHTVHESLGEVDPDVIQIQHDVDELLARGRWLMSTEANGP</sequence>
<dbReference type="Proteomes" id="UP000061010">
    <property type="component" value="Chromosome"/>
</dbReference>
<gene>
    <name evidence="1" type="ORF">AOT14_05340</name>
</gene>
<dbReference type="AlphaFoldDB" id="A0A0S1AW41"/>
<reference evidence="1 2" key="1">
    <citation type="journal article" date="2015" name="Genome Announc.">
        <title>Complete Genome Sequencing of Stenotrophomonas acidaminiphila ZAC14D2_NAIMI4_2, a Multidrug-Resistant Strain Isolated from Sediments of a Polluted River in Mexico, Uncovers New Antibiotic Resistance Genes and a Novel Class-II Lasso Peptide Biosynthesis Gene Cluster.</title>
        <authorList>
            <person name="Vinuesa P."/>
            <person name="Ochoa-Sanchez L.E."/>
        </authorList>
    </citation>
    <scope>NUCLEOTIDE SEQUENCE [LARGE SCALE GENOMIC DNA]</scope>
    <source>
        <strain evidence="1 2">ZAC14D2_NAIMI4_2</strain>
    </source>
</reference>
<evidence type="ECO:0000313" key="2">
    <source>
        <dbReference type="Proteomes" id="UP000061010"/>
    </source>
</evidence>
<dbReference type="EMBL" id="CP012900">
    <property type="protein sequence ID" value="ALJ26979.1"/>
    <property type="molecule type" value="Genomic_DNA"/>
</dbReference>
<dbReference type="PATRIC" id="fig|128780.6.peg.544"/>
<name>A0A0S1AW41_9GAMM</name>
<protein>
    <submittedName>
        <fullName evidence="1">Uncharacterized protein</fullName>
    </submittedName>
</protein>